<dbReference type="InterPro" id="IPR003737">
    <property type="entry name" value="GlcNAc_PI_deacetylase-related"/>
</dbReference>
<dbReference type="Proteomes" id="UP001055784">
    <property type="component" value="Chromosome"/>
</dbReference>
<accession>A0AAE9L9W2</accession>
<dbReference type="InterPro" id="IPR024078">
    <property type="entry name" value="LmbE-like_dom_sf"/>
</dbReference>
<organism evidence="1 2">
    <name type="scientific">Paenibacillus polymyxa</name>
    <name type="common">Bacillus polymyxa</name>
    <dbReference type="NCBI Taxonomy" id="1406"/>
    <lineage>
        <taxon>Bacteria</taxon>
        <taxon>Bacillati</taxon>
        <taxon>Bacillota</taxon>
        <taxon>Bacilli</taxon>
        <taxon>Bacillales</taxon>
        <taxon>Paenibacillaceae</taxon>
        <taxon>Paenibacillus</taxon>
    </lineage>
</organism>
<evidence type="ECO:0000313" key="1">
    <source>
        <dbReference type="EMBL" id="URJ51848.1"/>
    </source>
</evidence>
<proteinExistence type="predicted"/>
<dbReference type="Gene3D" id="3.40.50.10320">
    <property type="entry name" value="LmbE-like"/>
    <property type="match status" value="1"/>
</dbReference>
<gene>
    <name evidence="1" type="ORF">MF626_001299</name>
</gene>
<protein>
    <submittedName>
        <fullName evidence="1">PIG-L family deacetylase</fullName>
    </submittedName>
</protein>
<dbReference type="Pfam" id="PF02585">
    <property type="entry name" value="PIG-L"/>
    <property type="match status" value="1"/>
</dbReference>
<dbReference type="RefSeq" id="WP_250261292.1">
    <property type="nucleotide sequence ID" value="NZ_CP097770.1"/>
</dbReference>
<evidence type="ECO:0000313" key="2">
    <source>
        <dbReference type="Proteomes" id="UP001055784"/>
    </source>
</evidence>
<name>A0AAE9L9W2_PAEPO</name>
<sequence length="281" mass="32183">MNHHCLFVSAHLDDAIISCGDYIDLLVRAGYHVTIATVFTGTGTDLSLLARILHKKFGLSSDVMKVRREEDISACDLLDVDTIHLNMQECIYRKDRSGAPSYEKLDDLFRSDYETELDVISEATKVLLTRLCLTDYDHIYIPLAIGRHVDHGIVRVAAEQAVRSIGDLEVSARLIYYEDLPYLNYGQDIKWEIDLARNLHPVYISLPKCSLKQKTAAILEYRSQIRLLWHSRWEMLRQVSQHAHSCRPPEHQPDPNSYCFRLHVVSVHDQVPLAISDPGNF</sequence>
<dbReference type="SUPFAM" id="SSF102588">
    <property type="entry name" value="LmbE-like"/>
    <property type="match status" value="1"/>
</dbReference>
<reference evidence="1" key="1">
    <citation type="submission" date="2022-11" db="EMBL/GenBank/DDBJ databases">
        <authorList>
            <person name="Vasilchenko N.G."/>
            <person name="Prazdnova E.V."/>
            <person name="Gorovtsov A.V."/>
            <person name="Chistyakov V.A."/>
            <person name="Pak M.L."/>
        </authorList>
    </citation>
    <scope>NUCLEOTIDE SEQUENCE</scope>
    <source>
        <strain evidence="1">R 4.5</strain>
    </source>
</reference>
<dbReference type="AlphaFoldDB" id="A0AAE9L9W2"/>
<dbReference type="EMBL" id="CP097770">
    <property type="protein sequence ID" value="URJ51848.1"/>
    <property type="molecule type" value="Genomic_DNA"/>
</dbReference>